<dbReference type="AlphaFoldDB" id="A0AAV4AGH1"/>
<gene>
    <name evidence="1" type="ORF">PoB_003223600</name>
</gene>
<protein>
    <submittedName>
        <fullName evidence="1">Uncharacterized protein</fullName>
    </submittedName>
</protein>
<accession>A0AAV4AGH1</accession>
<evidence type="ECO:0000313" key="2">
    <source>
        <dbReference type="Proteomes" id="UP000735302"/>
    </source>
</evidence>
<dbReference type="EMBL" id="BLXT01003752">
    <property type="protein sequence ID" value="GFO05731.1"/>
    <property type="molecule type" value="Genomic_DNA"/>
</dbReference>
<keyword evidence="2" id="KW-1185">Reference proteome</keyword>
<reference evidence="1 2" key="1">
    <citation type="journal article" date="2021" name="Elife">
        <title>Chloroplast acquisition without the gene transfer in kleptoplastic sea slugs, Plakobranchus ocellatus.</title>
        <authorList>
            <person name="Maeda T."/>
            <person name="Takahashi S."/>
            <person name="Yoshida T."/>
            <person name="Shimamura S."/>
            <person name="Takaki Y."/>
            <person name="Nagai Y."/>
            <person name="Toyoda A."/>
            <person name="Suzuki Y."/>
            <person name="Arimoto A."/>
            <person name="Ishii H."/>
            <person name="Satoh N."/>
            <person name="Nishiyama T."/>
            <person name="Hasebe M."/>
            <person name="Maruyama T."/>
            <person name="Minagawa J."/>
            <person name="Obokata J."/>
            <person name="Shigenobu S."/>
        </authorList>
    </citation>
    <scope>NUCLEOTIDE SEQUENCE [LARGE SCALE GENOMIC DNA]</scope>
</reference>
<comment type="caution">
    <text evidence="1">The sequence shown here is derived from an EMBL/GenBank/DDBJ whole genome shotgun (WGS) entry which is preliminary data.</text>
</comment>
<evidence type="ECO:0000313" key="1">
    <source>
        <dbReference type="EMBL" id="GFO05731.1"/>
    </source>
</evidence>
<sequence>MLLNPKGIFQQSVKKQTKTVWEHDQDHHRICYDDPSGHCKRGREGWADRKRREKKIYTGMDRFKIGLSSFKGRESGKNGEKWVPNIILSAPNDHLDQGTRKIKSK</sequence>
<dbReference type="Proteomes" id="UP000735302">
    <property type="component" value="Unassembled WGS sequence"/>
</dbReference>
<name>A0AAV4AGH1_9GAST</name>
<proteinExistence type="predicted"/>
<organism evidence="1 2">
    <name type="scientific">Plakobranchus ocellatus</name>
    <dbReference type="NCBI Taxonomy" id="259542"/>
    <lineage>
        <taxon>Eukaryota</taxon>
        <taxon>Metazoa</taxon>
        <taxon>Spiralia</taxon>
        <taxon>Lophotrochozoa</taxon>
        <taxon>Mollusca</taxon>
        <taxon>Gastropoda</taxon>
        <taxon>Heterobranchia</taxon>
        <taxon>Euthyneura</taxon>
        <taxon>Panpulmonata</taxon>
        <taxon>Sacoglossa</taxon>
        <taxon>Placobranchoidea</taxon>
        <taxon>Plakobranchidae</taxon>
        <taxon>Plakobranchus</taxon>
    </lineage>
</organism>